<dbReference type="InterPro" id="IPR051409">
    <property type="entry name" value="Atypical_kinase_ADCK"/>
</dbReference>
<gene>
    <name evidence="2" type="ORF">JCM19231_1884</name>
</gene>
<dbReference type="GO" id="GO:0006744">
    <property type="term" value="P:ubiquinone biosynthetic process"/>
    <property type="evidence" value="ECO:0007669"/>
    <property type="project" value="TreeGrafter"/>
</dbReference>
<dbReference type="EMBL" id="BBRZ01000010">
    <property type="protein sequence ID" value="GAM55068.1"/>
    <property type="molecule type" value="Genomic_DNA"/>
</dbReference>
<evidence type="ECO:0000313" key="3">
    <source>
        <dbReference type="Proteomes" id="UP000031671"/>
    </source>
</evidence>
<dbReference type="InterPro" id="IPR011009">
    <property type="entry name" value="Kinase-like_dom_sf"/>
</dbReference>
<protein>
    <submittedName>
        <fullName evidence="2">Ubiquinone biosynthesis monooxygenase ubiB</fullName>
    </submittedName>
</protein>
<dbReference type="Pfam" id="PF03109">
    <property type="entry name" value="ABC1"/>
    <property type="match status" value="1"/>
</dbReference>
<keyword evidence="2" id="KW-0830">Ubiquinone</keyword>
<feature type="domain" description="ABC1 atypical kinase-like" evidence="1">
    <location>
        <begin position="2"/>
        <end position="145"/>
    </location>
</feature>
<dbReference type="AlphaFoldDB" id="A0A0B8NVB9"/>
<reference evidence="2 3" key="2">
    <citation type="submission" date="2015-01" db="EMBL/GenBank/DDBJ databases">
        <authorList>
            <consortium name="NBRP consortium"/>
            <person name="Sawabe T."/>
            <person name="Meirelles P."/>
            <person name="Feng G."/>
            <person name="Sayaka M."/>
            <person name="Hattori M."/>
            <person name="Ohkuma M."/>
        </authorList>
    </citation>
    <scope>NUCLEOTIDE SEQUENCE [LARGE SCALE GENOMIC DNA]</scope>
    <source>
        <strain evidence="3">JCM 19231</strain>
    </source>
</reference>
<proteinExistence type="predicted"/>
<dbReference type="PANTHER" id="PTHR43851">
    <property type="match status" value="1"/>
</dbReference>
<dbReference type="PANTHER" id="PTHR43851:SF3">
    <property type="entry name" value="COENZYME Q8"/>
    <property type="match status" value="1"/>
</dbReference>
<dbReference type="SUPFAM" id="SSF56112">
    <property type="entry name" value="Protein kinase-like (PK-like)"/>
    <property type="match status" value="1"/>
</dbReference>
<reference evidence="2 3" key="1">
    <citation type="submission" date="2015-01" db="EMBL/GenBank/DDBJ databases">
        <title>Vibrio sp. C1 JCM 19231 whole genome shotgun sequence.</title>
        <authorList>
            <person name="Sawabe T."/>
            <person name="Meirelles P."/>
            <person name="Feng G."/>
            <person name="Sayaka M."/>
            <person name="Hattori M."/>
            <person name="Ohkuma M."/>
        </authorList>
    </citation>
    <scope>NUCLEOTIDE SEQUENCE [LARGE SCALE GENOMIC DNA]</scope>
    <source>
        <strain evidence="3">JCM 19231</strain>
    </source>
</reference>
<comment type="caution">
    <text evidence="2">The sequence shown here is derived from an EMBL/GenBank/DDBJ whole genome shotgun (WGS) entry which is preliminary data.</text>
</comment>
<accession>A0A0B8NVB9</accession>
<evidence type="ECO:0000313" key="2">
    <source>
        <dbReference type="EMBL" id="GAM55068.1"/>
    </source>
</evidence>
<keyword evidence="2" id="KW-0560">Oxidoreductase</keyword>
<dbReference type="InterPro" id="IPR004147">
    <property type="entry name" value="ABC1_dom"/>
</dbReference>
<keyword evidence="3" id="KW-1185">Reference proteome</keyword>
<sequence>MLDEAKKQLHAEADYILEATWITRYQELLSGNPDFVLPTVHLESSSEGVLSMTHVEGLPIESLDGADQETRDRIMHLLLELLFREIFEFKLVQTDPNFANFLYQEDSRRVVLLDFGATREYSDRISDGYRHAFNGVLHNDDQRLNDALEQIGFFSQQIMPEQKQAIFELVKLACEPLKHQGKYDFAESGLAQRISEAGNVLSMEQDYWHTPPADALFLHRKIGGLYLLAARLNARVDVSAIFSAYRD</sequence>
<keyword evidence="2" id="KW-0503">Monooxygenase</keyword>
<name>A0A0B8NVB9_9VIBR</name>
<dbReference type="Proteomes" id="UP000031671">
    <property type="component" value="Unassembled WGS sequence"/>
</dbReference>
<dbReference type="GO" id="GO:0004497">
    <property type="term" value="F:monooxygenase activity"/>
    <property type="evidence" value="ECO:0007669"/>
    <property type="project" value="UniProtKB-KW"/>
</dbReference>
<organism evidence="2 3">
    <name type="scientific">Vibrio ishigakensis</name>
    <dbReference type="NCBI Taxonomy" id="1481914"/>
    <lineage>
        <taxon>Bacteria</taxon>
        <taxon>Pseudomonadati</taxon>
        <taxon>Pseudomonadota</taxon>
        <taxon>Gammaproteobacteria</taxon>
        <taxon>Vibrionales</taxon>
        <taxon>Vibrionaceae</taxon>
        <taxon>Vibrio</taxon>
    </lineage>
</organism>
<evidence type="ECO:0000259" key="1">
    <source>
        <dbReference type="Pfam" id="PF03109"/>
    </source>
</evidence>